<evidence type="ECO:0000313" key="2">
    <source>
        <dbReference type="Proteomes" id="UP001054252"/>
    </source>
</evidence>
<accession>A0AAV5K7E7</accession>
<keyword evidence="2" id="KW-1185">Reference proteome</keyword>
<dbReference type="EMBL" id="BPVZ01000051">
    <property type="protein sequence ID" value="GKV18685.1"/>
    <property type="molecule type" value="Genomic_DNA"/>
</dbReference>
<name>A0AAV5K7E7_9ROSI</name>
<sequence>MASHCDPFLHFPSAHDNNNADAFLDSSMVNEVLRLESHATSSTACKQTAAMTLSMGHWISDPSPWPDSSFSHLLLLPVSVTISALLRAPTSHLLDFCTLELTILTILSSHHVANPIDREMTTFFDTVNTFTGGGRSQFRMRSESNFCQRRALVIISFSATVLEPNLV</sequence>
<proteinExistence type="predicted"/>
<dbReference type="Proteomes" id="UP001054252">
    <property type="component" value="Unassembled WGS sequence"/>
</dbReference>
<evidence type="ECO:0000313" key="1">
    <source>
        <dbReference type="EMBL" id="GKV18685.1"/>
    </source>
</evidence>
<protein>
    <submittedName>
        <fullName evidence="1">Uncharacterized protein</fullName>
    </submittedName>
</protein>
<gene>
    <name evidence="1" type="ORF">SLEP1_g29030</name>
</gene>
<comment type="caution">
    <text evidence="1">The sequence shown here is derived from an EMBL/GenBank/DDBJ whole genome shotgun (WGS) entry which is preliminary data.</text>
</comment>
<reference evidence="1 2" key="1">
    <citation type="journal article" date="2021" name="Commun. Biol.">
        <title>The genome of Shorea leprosula (Dipterocarpaceae) highlights the ecological relevance of drought in aseasonal tropical rainforests.</title>
        <authorList>
            <person name="Ng K.K.S."/>
            <person name="Kobayashi M.J."/>
            <person name="Fawcett J.A."/>
            <person name="Hatakeyama M."/>
            <person name="Paape T."/>
            <person name="Ng C.H."/>
            <person name="Ang C.C."/>
            <person name="Tnah L.H."/>
            <person name="Lee C.T."/>
            <person name="Nishiyama T."/>
            <person name="Sese J."/>
            <person name="O'Brien M.J."/>
            <person name="Copetti D."/>
            <person name="Mohd Noor M.I."/>
            <person name="Ong R.C."/>
            <person name="Putra M."/>
            <person name="Sireger I.Z."/>
            <person name="Indrioko S."/>
            <person name="Kosugi Y."/>
            <person name="Izuno A."/>
            <person name="Isagi Y."/>
            <person name="Lee S.L."/>
            <person name="Shimizu K.K."/>
        </authorList>
    </citation>
    <scope>NUCLEOTIDE SEQUENCE [LARGE SCALE GENOMIC DNA]</scope>
    <source>
        <strain evidence="1">214</strain>
    </source>
</reference>
<dbReference type="AlphaFoldDB" id="A0AAV5K7E7"/>
<organism evidence="1 2">
    <name type="scientific">Rubroshorea leprosula</name>
    <dbReference type="NCBI Taxonomy" id="152421"/>
    <lineage>
        <taxon>Eukaryota</taxon>
        <taxon>Viridiplantae</taxon>
        <taxon>Streptophyta</taxon>
        <taxon>Embryophyta</taxon>
        <taxon>Tracheophyta</taxon>
        <taxon>Spermatophyta</taxon>
        <taxon>Magnoliopsida</taxon>
        <taxon>eudicotyledons</taxon>
        <taxon>Gunneridae</taxon>
        <taxon>Pentapetalae</taxon>
        <taxon>rosids</taxon>
        <taxon>malvids</taxon>
        <taxon>Malvales</taxon>
        <taxon>Dipterocarpaceae</taxon>
        <taxon>Rubroshorea</taxon>
    </lineage>
</organism>